<dbReference type="InterPro" id="IPR000719">
    <property type="entry name" value="Prot_kinase_dom"/>
</dbReference>
<dbReference type="Gene3D" id="1.10.510.10">
    <property type="entry name" value="Transferase(Phosphotransferase) domain 1"/>
    <property type="match status" value="1"/>
</dbReference>
<dbReference type="Pfam" id="PF00069">
    <property type="entry name" value="Pkinase"/>
    <property type="match status" value="1"/>
</dbReference>
<organism evidence="2 3">
    <name type="scientific">Lentinus brumalis</name>
    <dbReference type="NCBI Taxonomy" id="2498619"/>
    <lineage>
        <taxon>Eukaryota</taxon>
        <taxon>Fungi</taxon>
        <taxon>Dikarya</taxon>
        <taxon>Basidiomycota</taxon>
        <taxon>Agaricomycotina</taxon>
        <taxon>Agaricomycetes</taxon>
        <taxon>Polyporales</taxon>
        <taxon>Polyporaceae</taxon>
        <taxon>Lentinus</taxon>
    </lineage>
</organism>
<dbReference type="InterPro" id="IPR050235">
    <property type="entry name" value="CK1_Ser-Thr_kinase"/>
</dbReference>
<protein>
    <submittedName>
        <fullName evidence="2">Kinase-like protein</fullName>
    </submittedName>
</protein>
<reference evidence="2 3" key="1">
    <citation type="journal article" date="2018" name="Biotechnol. Biofuels">
        <title>Integrative visual omics of the white-rot fungus Polyporus brumalis exposes the biotechnological potential of its oxidative enzymes for delignifying raw plant biomass.</title>
        <authorList>
            <person name="Miyauchi S."/>
            <person name="Rancon A."/>
            <person name="Drula E."/>
            <person name="Hage H."/>
            <person name="Chaduli D."/>
            <person name="Favel A."/>
            <person name="Grisel S."/>
            <person name="Henrissat B."/>
            <person name="Herpoel-Gimbert I."/>
            <person name="Ruiz-Duenas F.J."/>
            <person name="Chevret D."/>
            <person name="Hainaut M."/>
            <person name="Lin J."/>
            <person name="Wang M."/>
            <person name="Pangilinan J."/>
            <person name="Lipzen A."/>
            <person name="Lesage-Meessen L."/>
            <person name="Navarro D."/>
            <person name="Riley R."/>
            <person name="Grigoriev I.V."/>
            <person name="Zhou S."/>
            <person name="Raouche S."/>
            <person name="Rosso M.N."/>
        </authorList>
    </citation>
    <scope>NUCLEOTIDE SEQUENCE [LARGE SCALE GENOMIC DNA]</scope>
    <source>
        <strain evidence="2 3">BRFM 1820</strain>
    </source>
</reference>
<dbReference type="GO" id="GO:0005524">
    <property type="term" value="F:ATP binding"/>
    <property type="evidence" value="ECO:0007669"/>
    <property type="project" value="InterPro"/>
</dbReference>
<evidence type="ECO:0000259" key="1">
    <source>
        <dbReference type="PROSITE" id="PS50011"/>
    </source>
</evidence>
<dbReference type="GO" id="GO:0004672">
    <property type="term" value="F:protein kinase activity"/>
    <property type="evidence" value="ECO:0007669"/>
    <property type="project" value="InterPro"/>
</dbReference>
<dbReference type="STRING" id="139420.A0A371DNR9"/>
<dbReference type="SUPFAM" id="SSF56112">
    <property type="entry name" value="Protein kinase-like (PK-like)"/>
    <property type="match status" value="1"/>
</dbReference>
<evidence type="ECO:0000313" key="2">
    <source>
        <dbReference type="EMBL" id="RDX54176.1"/>
    </source>
</evidence>
<sequence length="269" mass="30716">MYCARITDEPGKVVAVKQAYVADGVEHPRSLHEGAALVLLRGHPSIPLAYAWGRSQYYEYLAMELLSVHLADSAVKLIMRNLVALAIQMLDAIEWVHSHGIVHCDTKPQNFMLGKEDPGCLRLIDFGLCRPYRDRVTLSHLPDVRMPRSIGTLVFVSLHGHLRHSPSRRDDMESLSYTLVSLLQGDLPWAPCWQYMGLTRLYASKKDWSGTQLVDCPSVFGEFVDYTRFLGYTDCPDYAYWKRRFREVCADLPAQPFYSSAILRSGRYR</sequence>
<name>A0A371DNR9_9APHY</name>
<dbReference type="EMBL" id="KZ857385">
    <property type="protein sequence ID" value="RDX54176.1"/>
    <property type="molecule type" value="Genomic_DNA"/>
</dbReference>
<dbReference type="PANTHER" id="PTHR11909">
    <property type="entry name" value="CASEIN KINASE-RELATED"/>
    <property type="match status" value="1"/>
</dbReference>
<dbReference type="SMART" id="SM00220">
    <property type="entry name" value="S_TKc"/>
    <property type="match status" value="1"/>
</dbReference>
<dbReference type="AlphaFoldDB" id="A0A371DNR9"/>
<dbReference type="OrthoDB" id="3265205at2759"/>
<keyword evidence="3" id="KW-1185">Reference proteome</keyword>
<feature type="domain" description="Protein kinase" evidence="1">
    <location>
        <begin position="1"/>
        <end position="269"/>
    </location>
</feature>
<evidence type="ECO:0000313" key="3">
    <source>
        <dbReference type="Proteomes" id="UP000256964"/>
    </source>
</evidence>
<accession>A0A371DNR9</accession>
<gene>
    <name evidence="2" type="ORF">OH76DRAFT_1069512</name>
</gene>
<dbReference type="PROSITE" id="PS50011">
    <property type="entry name" value="PROTEIN_KINASE_DOM"/>
    <property type="match status" value="1"/>
</dbReference>
<proteinExistence type="predicted"/>
<dbReference type="Proteomes" id="UP000256964">
    <property type="component" value="Unassembled WGS sequence"/>
</dbReference>
<dbReference type="InterPro" id="IPR011009">
    <property type="entry name" value="Kinase-like_dom_sf"/>
</dbReference>